<dbReference type="Proteomes" id="UP001165641">
    <property type="component" value="Unassembled WGS sequence"/>
</dbReference>
<dbReference type="Gene3D" id="2.40.30.170">
    <property type="match status" value="1"/>
</dbReference>
<dbReference type="InterPro" id="IPR058625">
    <property type="entry name" value="MdtA-like_BSH"/>
</dbReference>
<evidence type="ECO:0000256" key="2">
    <source>
        <dbReference type="SAM" id="SignalP"/>
    </source>
</evidence>
<dbReference type="Gene3D" id="2.40.50.100">
    <property type="match status" value="1"/>
</dbReference>
<feature type="signal peptide" evidence="2">
    <location>
        <begin position="1"/>
        <end position="20"/>
    </location>
</feature>
<reference evidence="4" key="1">
    <citation type="submission" date="2022-12" db="EMBL/GenBank/DDBJ databases">
        <title>Paracoccus onchidii sp. nov., isolated from a marine invertebrate from the South China Sea.</title>
        <authorList>
            <person name="Xu S."/>
            <person name="Liu Z."/>
            <person name="Xu Y."/>
        </authorList>
    </citation>
    <scope>NUCLEOTIDE SEQUENCE</scope>
    <source>
        <strain evidence="4">Z330</strain>
    </source>
</reference>
<gene>
    <name evidence="4" type="ORF">PAF17_02265</name>
</gene>
<comment type="similarity">
    <text evidence="1">Belongs to the membrane fusion protein (MFP) (TC 8.A.1) family.</text>
</comment>
<dbReference type="PANTHER" id="PTHR30469">
    <property type="entry name" value="MULTIDRUG RESISTANCE PROTEIN MDTA"/>
    <property type="match status" value="1"/>
</dbReference>
<evidence type="ECO:0000313" key="5">
    <source>
        <dbReference type="Proteomes" id="UP001165641"/>
    </source>
</evidence>
<proteinExistence type="inferred from homology"/>
<evidence type="ECO:0000313" key="4">
    <source>
        <dbReference type="EMBL" id="MDB6176323.1"/>
    </source>
</evidence>
<organism evidence="4 5">
    <name type="scientific">Paracoccus onchidii</name>
    <dbReference type="NCBI Taxonomy" id="3017813"/>
    <lineage>
        <taxon>Bacteria</taxon>
        <taxon>Pseudomonadati</taxon>
        <taxon>Pseudomonadota</taxon>
        <taxon>Alphaproteobacteria</taxon>
        <taxon>Rhodobacterales</taxon>
        <taxon>Paracoccaceae</taxon>
        <taxon>Paracoccus</taxon>
    </lineage>
</organism>
<dbReference type="NCBIfam" id="TIGR01730">
    <property type="entry name" value="RND_mfp"/>
    <property type="match status" value="1"/>
</dbReference>
<dbReference type="EMBL" id="JAQBIE010000002">
    <property type="protein sequence ID" value="MDB6176323.1"/>
    <property type="molecule type" value="Genomic_DNA"/>
</dbReference>
<dbReference type="Pfam" id="PF25917">
    <property type="entry name" value="BSH_RND"/>
    <property type="match status" value="1"/>
</dbReference>
<evidence type="ECO:0000259" key="3">
    <source>
        <dbReference type="Pfam" id="PF25917"/>
    </source>
</evidence>
<sequence length="361" mass="38978">MRLSAAFVLCALVLSPLSAAYGQDIRDEAPIRPAKLMVLERSDDVMHRRFFGRVTARNTVNLSFRAGGQIEELPVREGEFVRAGDVLGKLDPAPFERAVRETKAQLDQTERQLKRLSELGAGIVPQADIDDARTARDVAQVGYDDAIDSLEDATLVAPFDALISQRVADRFATIAAGEPIVRAHDMSEVQIEIKAPEILFRKFGEQPVFSANAQLSHDGPLYPLEFREFTAEATEVGQSYLVTFAVMAETPDYLLPGSSATVLTDISRGDGNGVLILPASALRFTPEGGAQVLVFQPDDGSEDIGTLQAHDVEIEPADGTRFRMLKGPEVGATIVAAGASMLADKARVRRFEGLSGDGGQP</sequence>
<evidence type="ECO:0000256" key="1">
    <source>
        <dbReference type="ARBA" id="ARBA00009477"/>
    </source>
</evidence>
<comment type="caution">
    <text evidence="4">The sequence shown here is derived from an EMBL/GenBank/DDBJ whole genome shotgun (WGS) entry which is preliminary data.</text>
</comment>
<name>A0ABT4ZAE0_9RHOB</name>
<dbReference type="InterPro" id="IPR006143">
    <property type="entry name" value="RND_pump_MFP"/>
</dbReference>
<feature type="domain" description="Multidrug resistance protein MdtA-like barrel-sandwich hybrid" evidence="3">
    <location>
        <begin position="58"/>
        <end position="178"/>
    </location>
</feature>
<accession>A0ABT4ZAE0</accession>
<keyword evidence="5" id="KW-1185">Reference proteome</keyword>
<dbReference type="Gene3D" id="2.40.420.20">
    <property type="match status" value="1"/>
</dbReference>
<keyword evidence="2" id="KW-0732">Signal</keyword>
<dbReference type="PANTHER" id="PTHR30469:SF20">
    <property type="entry name" value="EFFLUX RND TRANSPORTER PERIPLASMIC ADAPTOR SUBUNIT"/>
    <property type="match status" value="1"/>
</dbReference>
<feature type="chain" id="PRO_5045288832" evidence="2">
    <location>
        <begin position="21"/>
        <end position="361"/>
    </location>
</feature>
<dbReference type="RefSeq" id="WP_271887458.1">
    <property type="nucleotide sequence ID" value="NZ_JAQBIE010000002.1"/>
</dbReference>
<dbReference type="SUPFAM" id="SSF111369">
    <property type="entry name" value="HlyD-like secretion proteins"/>
    <property type="match status" value="1"/>
</dbReference>
<protein>
    <submittedName>
        <fullName evidence="4">Efflux RND transporter periplasmic adaptor subunit</fullName>
    </submittedName>
</protein>
<dbReference type="Gene3D" id="1.10.287.470">
    <property type="entry name" value="Helix hairpin bin"/>
    <property type="match status" value="1"/>
</dbReference>